<dbReference type="EMBL" id="KN832880">
    <property type="protein sequence ID" value="KIM98632.1"/>
    <property type="molecule type" value="Genomic_DNA"/>
</dbReference>
<dbReference type="SMART" id="SM00822">
    <property type="entry name" value="PKS_KR"/>
    <property type="match status" value="1"/>
</dbReference>
<sequence length="300" mass="32149">MAALSPVPTYHSAPYPAINPTNSDISAQGRVVVITGGGSGIGQAVARAFARAGSTRIAVLGRNQTALETTKVNIEKDHRGCSVLPVVADIVEIESVRAAFGTIVLEFGPIDVLINNAGYINNLSLWADADIGDWWRCYEVNVKGSMNVISTFLSPGTSSTHASVINISTGSAHILMAGQGPYGSSKMASAKLFETLQMEKPDMQVINVHPGVVQTAMGMKPFQQGQKLGANAPWDDAELSANFVVWATSPRAHFLRGRFVWANWDTVELEAMEAEIKSLDKFVLGLNGFPRIIARLPGKQ</sequence>
<dbReference type="PANTHER" id="PTHR42901">
    <property type="entry name" value="ALCOHOL DEHYDROGENASE"/>
    <property type="match status" value="1"/>
</dbReference>
<dbReference type="InterPro" id="IPR057326">
    <property type="entry name" value="KR_dom"/>
</dbReference>
<accession>A0A0C3D9P4</accession>
<evidence type="ECO:0000256" key="1">
    <source>
        <dbReference type="ARBA" id="ARBA00006484"/>
    </source>
</evidence>
<comment type="similarity">
    <text evidence="1 3">Belongs to the short-chain dehydrogenases/reductases (SDR) family.</text>
</comment>
<dbReference type="InterPro" id="IPR002347">
    <property type="entry name" value="SDR_fam"/>
</dbReference>
<evidence type="ECO:0000313" key="5">
    <source>
        <dbReference type="EMBL" id="KIM98632.1"/>
    </source>
</evidence>
<dbReference type="InterPro" id="IPR036291">
    <property type="entry name" value="NAD(P)-bd_dom_sf"/>
</dbReference>
<dbReference type="HOGENOM" id="CLU_010194_8_2_1"/>
<dbReference type="Gene3D" id="3.40.50.720">
    <property type="entry name" value="NAD(P)-binding Rossmann-like Domain"/>
    <property type="match status" value="1"/>
</dbReference>
<dbReference type="OrthoDB" id="1933717at2759"/>
<dbReference type="GO" id="GO:0016491">
    <property type="term" value="F:oxidoreductase activity"/>
    <property type="evidence" value="ECO:0007669"/>
    <property type="project" value="UniProtKB-KW"/>
</dbReference>
<dbReference type="AlphaFoldDB" id="A0A0C3D9P4"/>
<gene>
    <name evidence="5" type="ORF">OIDMADRAFT_43500</name>
</gene>
<dbReference type="STRING" id="913774.A0A0C3D9P4"/>
<feature type="domain" description="Ketoreductase" evidence="4">
    <location>
        <begin position="30"/>
        <end position="237"/>
    </location>
</feature>
<protein>
    <recommendedName>
        <fullName evidence="4">Ketoreductase domain-containing protein</fullName>
    </recommendedName>
</protein>
<organism evidence="5 6">
    <name type="scientific">Oidiodendron maius (strain Zn)</name>
    <dbReference type="NCBI Taxonomy" id="913774"/>
    <lineage>
        <taxon>Eukaryota</taxon>
        <taxon>Fungi</taxon>
        <taxon>Dikarya</taxon>
        <taxon>Ascomycota</taxon>
        <taxon>Pezizomycotina</taxon>
        <taxon>Leotiomycetes</taxon>
        <taxon>Leotiomycetes incertae sedis</taxon>
        <taxon>Myxotrichaceae</taxon>
        <taxon>Oidiodendron</taxon>
    </lineage>
</organism>
<dbReference type="PRINTS" id="PR00081">
    <property type="entry name" value="GDHRDH"/>
</dbReference>
<keyword evidence="6" id="KW-1185">Reference proteome</keyword>
<reference evidence="6" key="2">
    <citation type="submission" date="2015-01" db="EMBL/GenBank/DDBJ databases">
        <title>Evolutionary Origins and Diversification of the Mycorrhizal Mutualists.</title>
        <authorList>
            <consortium name="DOE Joint Genome Institute"/>
            <consortium name="Mycorrhizal Genomics Consortium"/>
            <person name="Kohler A."/>
            <person name="Kuo A."/>
            <person name="Nagy L.G."/>
            <person name="Floudas D."/>
            <person name="Copeland A."/>
            <person name="Barry K.W."/>
            <person name="Cichocki N."/>
            <person name="Veneault-Fourrey C."/>
            <person name="LaButti K."/>
            <person name="Lindquist E.A."/>
            <person name="Lipzen A."/>
            <person name="Lundell T."/>
            <person name="Morin E."/>
            <person name="Murat C."/>
            <person name="Riley R."/>
            <person name="Ohm R."/>
            <person name="Sun H."/>
            <person name="Tunlid A."/>
            <person name="Henrissat B."/>
            <person name="Grigoriev I.V."/>
            <person name="Hibbett D.S."/>
            <person name="Martin F."/>
        </authorList>
    </citation>
    <scope>NUCLEOTIDE SEQUENCE [LARGE SCALE GENOMIC DNA]</scope>
    <source>
        <strain evidence="6">Zn</strain>
    </source>
</reference>
<evidence type="ECO:0000256" key="2">
    <source>
        <dbReference type="ARBA" id="ARBA00023002"/>
    </source>
</evidence>
<dbReference type="PRINTS" id="PR00080">
    <property type="entry name" value="SDRFAMILY"/>
</dbReference>
<dbReference type="InParanoid" id="A0A0C3D9P4"/>
<evidence type="ECO:0000256" key="3">
    <source>
        <dbReference type="RuleBase" id="RU000363"/>
    </source>
</evidence>
<dbReference type="Pfam" id="PF00106">
    <property type="entry name" value="adh_short"/>
    <property type="match status" value="1"/>
</dbReference>
<dbReference type="CDD" id="cd05233">
    <property type="entry name" value="SDR_c"/>
    <property type="match status" value="1"/>
</dbReference>
<proteinExistence type="inferred from homology"/>
<keyword evidence="2" id="KW-0560">Oxidoreductase</keyword>
<evidence type="ECO:0000259" key="4">
    <source>
        <dbReference type="SMART" id="SM00822"/>
    </source>
</evidence>
<dbReference type="SUPFAM" id="SSF51735">
    <property type="entry name" value="NAD(P)-binding Rossmann-fold domains"/>
    <property type="match status" value="1"/>
</dbReference>
<evidence type="ECO:0000313" key="6">
    <source>
        <dbReference type="Proteomes" id="UP000054321"/>
    </source>
</evidence>
<dbReference type="PANTHER" id="PTHR42901:SF1">
    <property type="entry name" value="ALCOHOL DEHYDROGENASE"/>
    <property type="match status" value="1"/>
</dbReference>
<reference evidence="5 6" key="1">
    <citation type="submission" date="2014-04" db="EMBL/GenBank/DDBJ databases">
        <authorList>
            <consortium name="DOE Joint Genome Institute"/>
            <person name="Kuo A."/>
            <person name="Martino E."/>
            <person name="Perotto S."/>
            <person name="Kohler A."/>
            <person name="Nagy L.G."/>
            <person name="Floudas D."/>
            <person name="Copeland A."/>
            <person name="Barry K.W."/>
            <person name="Cichocki N."/>
            <person name="Veneault-Fourrey C."/>
            <person name="LaButti K."/>
            <person name="Lindquist E.A."/>
            <person name="Lipzen A."/>
            <person name="Lundell T."/>
            <person name="Morin E."/>
            <person name="Murat C."/>
            <person name="Sun H."/>
            <person name="Tunlid A."/>
            <person name="Henrissat B."/>
            <person name="Grigoriev I.V."/>
            <person name="Hibbett D.S."/>
            <person name="Martin F."/>
            <person name="Nordberg H.P."/>
            <person name="Cantor M.N."/>
            <person name="Hua S.X."/>
        </authorList>
    </citation>
    <scope>NUCLEOTIDE SEQUENCE [LARGE SCALE GENOMIC DNA]</scope>
    <source>
        <strain evidence="5 6">Zn</strain>
    </source>
</reference>
<dbReference type="Proteomes" id="UP000054321">
    <property type="component" value="Unassembled WGS sequence"/>
</dbReference>
<name>A0A0C3D9P4_OIDMZ</name>